<dbReference type="AlphaFoldDB" id="A0A2S5GAY9"/>
<gene>
    <name evidence="1" type="ORF">C4B60_10865</name>
</gene>
<keyword evidence="2" id="KW-1185">Reference proteome</keyword>
<dbReference type="InterPro" id="IPR009190">
    <property type="entry name" value="DUF1462"/>
</dbReference>
<dbReference type="InterPro" id="IPR038218">
    <property type="entry name" value="YuzD-like_sp"/>
</dbReference>
<proteinExistence type="predicted"/>
<protein>
    <submittedName>
        <fullName evidence="1">Disulfide oxidoreductase</fullName>
    </submittedName>
</protein>
<dbReference type="Proteomes" id="UP000239047">
    <property type="component" value="Unassembled WGS sequence"/>
</dbReference>
<dbReference type="InterPro" id="IPR036249">
    <property type="entry name" value="Thioredoxin-like_sf"/>
</dbReference>
<dbReference type="EMBL" id="PREZ01000004">
    <property type="protein sequence ID" value="PPA70084.1"/>
    <property type="molecule type" value="Genomic_DNA"/>
</dbReference>
<dbReference type="RefSeq" id="WP_104058034.1">
    <property type="nucleotide sequence ID" value="NZ_PREZ01000004.1"/>
</dbReference>
<dbReference type="OrthoDB" id="2389679at2"/>
<dbReference type="Pfam" id="PF07315">
    <property type="entry name" value="DUF1462"/>
    <property type="match status" value="1"/>
</dbReference>
<reference evidence="1 2" key="1">
    <citation type="submission" date="2018-02" db="EMBL/GenBank/DDBJ databases">
        <title>Jeotgalibacillus proteolyticum sp. nov. a protease producing bacterium isolated from ocean sediments of Laizhou Bay.</title>
        <authorList>
            <person name="Li Y."/>
        </authorList>
    </citation>
    <scope>NUCLEOTIDE SEQUENCE [LARGE SCALE GENOMIC DNA]</scope>
    <source>
        <strain evidence="1 2">22-7</strain>
    </source>
</reference>
<evidence type="ECO:0000313" key="2">
    <source>
        <dbReference type="Proteomes" id="UP000239047"/>
    </source>
</evidence>
<dbReference type="SUPFAM" id="SSF52833">
    <property type="entry name" value="Thioredoxin-like"/>
    <property type="match status" value="1"/>
</dbReference>
<evidence type="ECO:0000313" key="1">
    <source>
        <dbReference type="EMBL" id="PPA70084.1"/>
    </source>
</evidence>
<dbReference type="PIRSF" id="PIRSF010603">
    <property type="entry name" value="UCP010603"/>
    <property type="match status" value="1"/>
</dbReference>
<dbReference type="Gene3D" id="3.40.30.30">
    <property type="entry name" value="Hypothetical protein sa0798"/>
    <property type="match status" value="1"/>
</dbReference>
<name>A0A2S5GAY9_9BACL</name>
<sequence>MTEKPVTVTVYGAETICPSCVGAPSSKETFEWLEAAIGRKFPDQPFTMDYVDINQPQSDEKKAAFVSRVFDEDLFYPVVLIGDDIIGEGNPRLKNVFNEFEKHGYKAKEEA</sequence>
<organism evidence="1 2">
    <name type="scientific">Jeotgalibacillus proteolyticus</name>
    <dbReference type="NCBI Taxonomy" id="2082395"/>
    <lineage>
        <taxon>Bacteria</taxon>
        <taxon>Bacillati</taxon>
        <taxon>Bacillota</taxon>
        <taxon>Bacilli</taxon>
        <taxon>Bacillales</taxon>
        <taxon>Caryophanaceae</taxon>
        <taxon>Jeotgalibacillus</taxon>
    </lineage>
</organism>
<accession>A0A2S5GAY9</accession>
<comment type="caution">
    <text evidence="1">The sequence shown here is derived from an EMBL/GenBank/DDBJ whole genome shotgun (WGS) entry which is preliminary data.</text>
</comment>